<dbReference type="InterPro" id="IPR036236">
    <property type="entry name" value="Znf_C2H2_sf"/>
</dbReference>
<evidence type="ECO:0000256" key="7">
    <source>
        <dbReference type="ARBA" id="ARBA00023125"/>
    </source>
</evidence>
<feature type="domain" description="C2H2-type" evidence="12">
    <location>
        <begin position="1381"/>
        <end position="1408"/>
    </location>
</feature>
<feature type="region of interest" description="Disordered" evidence="11">
    <location>
        <begin position="639"/>
        <end position="659"/>
    </location>
</feature>
<evidence type="ECO:0000256" key="11">
    <source>
        <dbReference type="SAM" id="MobiDB-lite"/>
    </source>
</evidence>
<dbReference type="FunFam" id="3.30.160.60:FF:002343">
    <property type="entry name" value="Zinc finger protein 33A"/>
    <property type="match status" value="1"/>
</dbReference>
<evidence type="ECO:0000259" key="12">
    <source>
        <dbReference type="PROSITE" id="PS50157"/>
    </source>
</evidence>
<feature type="compositionally biased region" description="Basic and acidic residues" evidence="11">
    <location>
        <begin position="1065"/>
        <end position="1074"/>
    </location>
</feature>
<gene>
    <name evidence="13" type="ORF">PV327_000647</name>
</gene>
<keyword evidence="7" id="KW-0238">DNA-binding</keyword>
<feature type="compositionally biased region" description="Basic residues" evidence="11">
    <location>
        <begin position="1451"/>
        <end position="1460"/>
    </location>
</feature>
<dbReference type="PANTHER" id="PTHR24383">
    <property type="entry name" value="ZINC FINGER PROTEIN"/>
    <property type="match status" value="1"/>
</dbReference>
<proteinExistence type="predicted"/>
<protein>
    <recommendedName>
        <fullName evidence="12">C2H2-type domain-containing protein</fullName>
    </recommendedName>
</protein>
<feature type="compositionally biased region" description="Low complexity" evidence="11">
    <location>
        <begin position="333"/>
        <end position="349"/>
    </location>
</feature>
<feature type="region of interest" description="Disordered" evidence="11">
    <location>
        <begin position="1054"/>
        <end position="1074"/>
    </location>
</feature>
<evidence type="ECO:0000256" key="9">
    <source>
        <dbReference type="ARBA" id="ARBA00023242"/>
    </source>
</evidence>
<feature type="compositionally biased region" description="Basic and acidic residues" evidence="11">
    <location>
        <begin position="646"/>
        <end position="656"/>
    </location>
</feature>
<evidence type="ECO:0000256" key="2">
    <source>
        <dbReference type="ARBA" id="ARBA00022723"/>
    </source>
</evidence>
<organism evidence="13 14">
    <name type="scientific">Microctonus hyperodae</name>
    <name type="common">Parasitoid wasp</name>
    <dbReference type="NCBI Taxonomy" id="165561"/>
    <lineage>
        <taxon>Eukaryota</taxon>
        <taxon>Metazoa</taxon>
        <taxon>Ecdysozoa</taxon>
        <taxon>Arthropoda</taxon>
        <taxon>Hexapoda</taxon>
        <taxon>Insecta</taxon>
        <taxon>Pterygota</taxon>
        <taxon>Neoptera</taxon>
        <taxon>Endopterygota</taxon>
        <taxon>Hymenoptera</taxon>
        <taxon>Apocrita</taxon>
        <taxon>Ichneumonoidea</taxon>
        <taxon>Braconidae</taxon>
        <taxon>Euphorinae</taxon>
        <taxon>Microctonus</taxon>
    </lineage>
</organism>
<dbReference type="Gene3D" id="3.30.160.60">
    <property type="entry name" value="Classic Zinc Finger"/>
    <property type="match status" value="10"/>
</dbReference>
<dbReference type="InterPro" id="IPR057829">
    <property type="entry name" value="Znf_C2H2_ZN142_21/23"/>
</dbReference>
<feature type="region of interest" description="Disordered" evidence="11">
    <location>
        <begin position="672"/>
        <end position="714"/>
    </location>
</feature>
<dbReference type="GO" id="GO:0005634">
    <property type="term" value="C:nucleus"/>
    <property type="evidence" value="ECO:0007669"/>
    <property type="project" value="UniProtKB-SubCell"/>
</dbReference>
<keyword evidence="5" id="KW-0862">Zinc</keyword>
<feature type="region of interest" description="Disordered" evidence="11">
    <location>
        <begin position="50"/>
        <end position="116"/>
    </location>
</feature>
<keyword evidence="4 10" id="KW-0863">Zinc-finger</keyword>
<feature type="domain" description="C2H2-type" evidence="12">
    <location>
        <begin position="975"/>
        <end position="1003"/>
    </location>
</feature>
<feature type="domain" description="C2H2-type" evidence="12">
    <location>
        <begin position="1143"/>
        <end position="1170"/>
    </location>
</feature>
<feature type="compositionally biased region" description="Pro residues" evidence="11">
    <location>
        <begin position="77"/>
        <end position="94"/>
    </location>
</feature>
<evidence type="ECO:0000256" key="6">
    <source>
        <dbReference type="ARBA" id="ARBA00023015"/>
    </source>
</evidence>
<evidence type="ECO:0000313" key="14">
    <source>
        <dbReference type="Proteomes" id="UP001168972"/>
    </source>
</evidence>
<feature type="domain" description="C2H2-type" evidence="12">
    <location>
        <begin position="1323"/>
        <end position="1350"/>
    </location>
</feature>
<feature type="domain" description="C2H2-type" evidence="12">
    <location>
        <begin position="1171"/>
        <end position="1198"/>
    </location>
</feature>
<evidence type="ECO:0000313" key="13">
    <source>
        <dbReference type="EMBL" id="KAK0182511.1"/>
    </source>
</evidence>
<dbReference type="FunFam" id="3.30.160.60:FF:000145">
    <property type="entry name" value="Zinc finger protein 574"/>
    <property type="match status" value="1"/>
</dbReference>
<dbReference type="GO" id="GO:0006355">
    <property type="term" value="P:regulation of DNA-templated transcription"/>
    <property type="evidence" value="ECO:0007669"/>
    <property type="project" value="UniProtKB-ARBA"/>
</dbReference>
<feature type="compositionally biased region" description="Low complexity" evidence="11">
    <location>
        <begin position="406"/>
        <end position="448"/>
    </location>
</feature>
<feature type="region of interest" description="Disordered" evidence="11">
    <location>
        <begin position="551"/>
        <end position="571"/>
    </location>
</feature>
<dbReference type="PANTHER" id="PTHR24383:SF20">
    <property type="entry name" value="C2H2-TYPE DOMAIN-CONTAINING PROTEIN"/>
    <property type="match status" value="1"/>
</dbReference>
<keyword evidence="2" id="KW-0479">Metal-binding</keyword>
<sequence length="1469" mass="165529">MEVGVTAETGGAVACPVCTLYLREGISLQRHLDTHPKEQVIEALIKASGSSSGSSLQQLPQSQVSQVPQVTQTIHSTPPPPPLPPPLPPPPPPSSTQQTQQVNGQGTSAASAHIPAQSPYPIGPVFECPPINAMMPPQFASFSYQQFVNNGTMMIPQYAMAPPQANQMMQMLYNPYSMYQQQQVPTVQMISPVSTMPPTRIRPVVAVSNGDTNTRNVIITANTNEPKQILPEIMDESDLERIMPNIESSTSPNQSTEMTTDVRHDNVESNARQMEHRDQQTQSTSPRRIDSGEIIKNATMPMVCQSSTTADEEKSKSILPNMDELNTEESTTQCRVEQNFQQQQQQQPSKQHHRYSPIYEDETNEQNNTNMNERLSHDSMSEDKVNVSDTRIKKSESTNESIQSQPSSVTILSSSSSSSSSTPTLSTITTSTTIETTAPATTVATESTQQHSEVEHLEQILISMIETGYVQNNEVSTKTTDEHNYKSVPSPKAIAIQSEDVSYEENNKDIDNYYENINNSKPCIDDNNKIDETIVIEDSDIDYLYRYKHSSSAPASPSVSKTNRQHCSYPTRSGYGSIDNINSYPVGFEATTLHADVDDDEDDEDEDDEDDEEDDDEDDEDKNIIDNFDEEDMEIEELGSPHTPFTKHDDGLDNGRHTSLSHISGISGLRVRSDLSKPSSPVSMHSFSNIDADSHDDNSNDFDNNCEKNSLNSSQIDQNARSNCEIIEEVIDTERLSDSTSGNYHQSVITEHISSFPTIHSQQQSIVHDNYSISSNNKVMTDNPLDISGLSHTGPTTSAESKSFQSTTTKSISHIPTTELLNINEDAHSGPMNVFEFDGLQILVPSTFISDSSQKAISATSQQSMASSEGGAGIDEEVKSVNMRADETMPPRGELSEQESNGCTEHSAWQLYVGQESSRMSTSYDLMARESWEESEGSDNETGVPLLDSRSLATHFTSSLFLDRDRKTPTKQRMFKCSQCTEVFDCPKERRVHSTTVHKEAGPSNSSSNSGLIEQSETKDIKLLDGRMNPFEDIFVPGLHVQQTYQQQQPLLHQMQPPQQPGDANKVDTDEKTDGLSVSQGMDIPCAMCNQRFSSERSLQMHNRRVHGTEVARRLHDISKCQICNEEFPSVVLFNAHLKIHPLECSQCGKYFYRKQNFKLHMKRHLGIKPFPCTVCDKAFLTKQKLDEHMNGHTGNAPVKCNLCNETFRRYSNLTQHKNRHHLNIKRKLKDYICHCGEVFHTKKKLAWHKETHDEKPKACTYCNERFVHMASLTRHMRRAHNRRFVPDAQRENENVECPICHGIYLRSSLSVHMRVHSEERPYECQVCSKAFSTKWNLQLHKWTHAARSTKPFKCNQCSAAFYRHSDYTAHMNSHRNVRPYTCNYCGAQFIRKYNCLRHVKEHEEKKAHTCKVCNKTFHRSYYLTEHQRVHSGARPYTCHICGKSSSTKSNHNKHVRIHHAREPVNTEN</sequence>
<feature type="domain" description="C2H2-type" evidence="12">
    <location>
        <begin position="1084"/>
        <end position="1112"/>
    </location>
</feature>
<feature type="domain" description="C2H2-type" evidence="12">
    <location>
        <begin position="1409"/>
        <end position="1436"/>
    </location>
</feature>
<feature type="compositionally biased region" description="Low complexity" evidence="11">
    <location>
        <begin position="95"/>
        <end position="108"/>
    </location>
</feature>
<evidence type="ECO:0000256" key="4">
    <source>
        <dbReference type="ARBA" id="ARBA00022771"/>
    </source>
</evidence>
<feature type="compositionally biased region" description="Polar residues" evidence="11">
    <location>
        <begin position="676"/>
        <end position="687"/>
    </location>
</feature>
<dbReference type="PROSITE" id="PS00028">
    <property type="entry name" value="ZINC_FINGER_C2H2_1"/>
    <property type="match status" value="11"/>
</dbReference>
<dbReference type="Pfam" id="PF23612">
    <property type="entry name" value="zf-C2H2_ZN142"/>
    <property type="match status" value="1"/>
</dbReference>
<feature type="compositionally biased region" description="Low complexity" evidence="11">
    <location>
        <begin position="551"/>
        <end position="560"/>
    </location>
</feature>
<feature type="domain" description="C2H2-type" evidence="12">
    <location>
        <begin position="1437"/>
        <end position="1464"/>
    </location>
</feature>
<keyword evidence="9" id="KW-0539">Nucleus</keyword>
<feature type="region of interest" description="Disordered" evidence="11">
    <location>
        <begin position="270"/>
        <end position="452"/>
    </location>
</feature>
<dbReference type="SUPFAM" id="SSF57667">
    <property type="entry name" value="beta-beta-alpha zinc fingers"/>
    <property type="match status" value="7"/>
</dbReference>
<feature type="compositionally biased region" description="Polar residues" evidence="11">
    <location>
        <begin position="1003"/>
        <end position="1015"/>
    </location>
</feature>
<reference evidence="13" key="2">
    <citation type="submission" date="2023-03" db="EMBL/GenBank/DDBJ databases">
        <authorList>
            <person name="Inwood S.N."/>
            <person name="Skelly J.G."/>
            <person name="Guhlin J."/>
            <person name="Harrop T.W.R."/>
            <person name="Goldson S.G."/>
            <person name="Dearden P.K."/>
        </authorList>
    </citation>
    <scope>NUCLEOTIDE SEQUENCE</scope>
    <source>
        <strain evidence="13">Lincoln</strain>
        <tissue evidence="13">Whole body</tissue>
    </source>
</reference>
<keyword evidence="14" id="KW-1185">Reference proteome</keyword>
<feature type="domain" description="C2H2-type" evidence="12">
    <location>
        <begin position="1199"/>
        <end position="1227"/>
    </location>
</feature>
<evidence type="ECO:0000256" key="1">
    <source>
        <dbReference type="ARBA" id="ARBA00004123"/>
    </source>
</evidence>
<dbReference type="PROSITE" id="PS50157">
    <property type="entry name" value="ZINC_FINGER_C2H2_2"/>
    <property type="match status" value="11"/>
</dbReference>
<feature type="compositionally biased region" description="Basic and acidic residues" evidence="11">
    <location>
        <begin position="374"/>
        <end position="397"/>
    </location>
</feature>
<feature type="region of interest" description="Disordered" evidence="11">
    <location>
        <begin position="792"/>
        <end position="811"/>
    </location>
</feature>
<dbReference type="GO" id="GO:0003677">
    <property type="term" value="F:DNA binding"/>
    <property type="evidence" value="ECO:0007669"/>
    <property type="project" value="UniProtKB-KW"/>
</dbReference>
<accession>A0AA39G738</accession>
<dbReference type="FunFam" id="3.30.160.60:FF:000030">
    <property type="entry name" value="Zinc finger protein 628"/>
    <property type="match status" value="1"/>
</dbReference>
<dbReference type="GO" id="GO:0008270">
    <property type="term" value="F:zinc ion binding"/>
    <property type="evidence" value="ECO:0007669"/>
    <property type="project" value="UniProtKB-KW"/>
</dbReference>
<feature type="region of interest" description="Disordered" evidence="11">
    <location>
        <begin position="1450"/>
        <end position="1469"/>
    </location>
</feature>
<evidence type="ECO:0000256" key="8">
    <source>
        <dbReference type="ARBA" id="ARBA00023163"/>
    </source>
</evidence>
<feature type="compositionally biased region" description="Acidic residues" evidence="11">
    <location>
        <begin position="597"/>
        <end position="623"/>
    </location>
</feature>
<dbReference type="Proteomes" id="UP001168972">
    <property type="component" value="Unassembled WGS sequence"/>
</dbReference>
<comment type="caution">
    <text evidence="13">The sequence shown here is derived from an EMBL/GenBank/DDBJ whole genome shotgun (WGS) entry which is preliminary data.</text>
</comment>
<feature type="region of interest" description="Disordered" evidence="11">
    <location>
        <begin position="593"/>
        <end position="623"/>
    </location>
</feature>
<feature type="compositionally biased region" description="Polar residues" evidence="11">
    <location>
        <begin position="561"/>
        <end position="571"/>
    </location>
</feature>
<dbReference type="EMBL" id="JAQQBR010000001">
    <property type="protein sequence ID" value="KAK0182511.1"/>
    <property type="molecule type" value="Genomic_DNA"/>
</dbReference>
<reference evidence="13" key="1">
    <citation type="journal article" date="2023" name="bioRxiv">
        <title>Scaffold-level genome assemblies of two parasitoid biocontrol wasps reveal the parthenogenesis mechanism and an associated novel virus.</title>
        <authorList>
            <person name="Inwood S."/>
            <person name="Skelly J."/>
            <person name="Guhlin J."/>
            <person name="Harrop T."/>
            <person name="Goldson S."/>
            <person name="Dearden P."/>
        </authorList>
    </citation>
    <scope>NUCLEOTIDE SEQUENCE</scope>
    <source>
        <strain evidence="13">Lincoln</strain>
        <tissue evidence="13">Whole body</tissue>
    </source>
</reference>
<evidence type="ECO:0000256" key="10">
    <source>
        <dbReference type="PROSITE-ProRule" id="PRU00042"/>
    </source>
</evidence>
<name>A0AA39G738_MICHY</name>
<feature type="region of interest" description="Disordered" evidence="11">
    <location>
        <begin position="995"/>
        <end position="1015"/>
    </location>
</feature>
<evidence type="ECO:0000256" key="3">
    <source>
        <dbReference type="ARBA" id="ARBA00022737"/>
    </source>
</evidence>
<dbReference type="InterPro" id="IPR013087">
    <property type="entry name" value="Znf_C2H2_type"/>
</dbReference>
<keyword evidence="6" id="KW-0805">Transcription regulation</keyword>
<keyword evidence="8" id="KW-0804">Transcription</keyword>
<keyword evidence="3" id="KW-0677">Repeat</keyword>
<feature type="domain" description="C2H2-type" evidence="12">
    <location>
        <begin position="1353"/>
        <end position="1380"/>
    </location>
</feature>
<feature type="domain" description="C2H2-type" evidence="12">
    <location>
        <begin position="1258"/>
        <end position="1281"/>
    </location>
</feature>
<evidence type="ECO:0000256" key="5">
    <source>
        <dbReference type="ARBA" id="ARBA00022833"/>
    </source>
</evidence>
<feature type="compositionally biased region" description="Basic and acidic residues" evidence="11">
    <location>
        <begin position="270"/>
        <end position="279"/>
    </location>
</feature>
<feature type="compositionally biased region" description="Low complexity" evidence="11">
    <location>
        <begin position="50"/>
        <end position="73"/>
    </location>
</feature>
<comment type="subcellular location">
    <subcellularLocation>
        <location evidence="1">Nucleus</location>
    </subcellularLocation>
</comment>
<dbReference type="SMART" id="SM00355">
    <property type="entry name" value="ZnF_C2H2"/>
    <property type="match status" value="15"/>
</dbReference>
<dbReference type="Pfam" id="PF00096">
    <property type="entry name" value="zf-C2H2"/>
    <property type="match status" value="6"/>
</dbReference>